<evidence type="ECO:0000313" key="2">
    <source>
        <dbReference type="Proteomes" id="UP000693970"/>
    </source>
</evidence>
<protein>
    <submittedName>
        <fullName evidence="1">Uncharacterized protein</fullName>
    </submittedName>
</protein>
<dbReference type="AlphaFoldDB" id="A0A9K3PKA6"/>
<evidence type="ECO:0000313" key="1">
    <source>
        <dbReference type="EMBL" id="KAG7350353.1"/>
    </source>
</evidence>
<dbReference type="Proteomes" id="UP000693970">
    <property type="component" value="Unassembled WGS sequence"/>
</dbReference>
<proteinExistence type="predicted"/>
<organism evidence="1 2">
    <name type="scientific">Nitzschia inconspicua</name>
    <dbReference type="NCBI Taxonomy" id="303405"/>
    <lineage>
        <taxon>Eukaryota</taxon>
        <taxon>Sar</taxon>
        <taxon>Stramenopiles</taxon>
        <taxon>Ochrophyta</taxon>
        <taxon>Bacillariophyta</taxon>
        <taxon>Bacillariophyceae</taxon>
        <taxon>Bacillariophycidae</taxon>
        <taxon>Bacillariales</taxon>
        <taxon>Bacillariaceae</taxon>
        <taxon>Nitzschia</taxon>
    </lineage>
</organism>
<keyword evidence="2" id="KW-1185">Reference proteome</keyword>
<name>A0A9K3PKA6_9STRA</name>
<accession>A0A9K3PKA6</accession>
<reference evidence="1" key="1">
    <citation type="journal article" date="2021" name="Sci. Rep.">
        <title>Diploid genomic architecture of Nitzschia inconspicua, an elite biomass production diatom.</title>
        <authorList>
            <person name="Oliver A."/>
            <person name="Podell S."/>
            <person name="Pinowska A."/>
            <person name="Traller J.C."/>
            <person name="Smith S.R."/>
            <person name="McClure R."/>
            <person name="Beliaev A."/>
            <person name="Bohutskyi P."/>
            <person name="Hill E.A."/>
            <person name="Rabines A."/>
            <person name="Zheng H."/>
            <person name="Allen L.Z."/>
            <person name="Kuo A."/>
            <person name="Grigoriev I.V."/>
            <person name="Allen A.E."/>
            <person name="Hazlebeck D."/>
            <person name="Allen E.E."/>
        </authorList>
    </citation>
    <scope>NUCLEOTIDE SEQUENCE</scope>
    <source>
        <strain evidence="1">Hildebrandi</strain>
    </source>
</reference>
<gene>
    <name evidence="1" type="ORF">IV203_009713</name>
</gene>
<reference evidence="1" key="2">
    <citation type="submission" date="2021-04" db="EMBL/GenBank/DDBJ databases">
        <authorList>
            <person name="Podell S."/>
        </authorList>
    </citation>
    <scope>NUCLEOTIDE SEQUENCE</scope>
    <source>
        <strain evidence="1">Hildebrandi</strain>
    </source>
</reference>
<comment type="caution">
    <text evidence="1">The sequence shown here is derived from an EMBL/GenBank/DDBJ whole genome shotgun (WGS) entry which is preliminary data.</text>
</comment>
<sequence>MIPEGSHVCATCRDHRDAPSKNPEPGSFWKDNSLSSTSCGSDNLVTYGLPTSIEFVNPRKILSSLRIESDCSEVASVKTGRHLSNTEVFSFNLKNAGVELPLATFLAAVASLCDPSRGSSYAVTQCGHPNRCEAPIFSCKYFITTTVVAQ</sequence>
<dbReference type="EMBL" id="JAGRRH010000018">
    <property type="protein sequence ID" value="KAG7350353.1"/>
    <property type="molecule type" value="Genomic_DNA"/>
</dbReference>